<name>A0A0B8NII2_9NOCA</name>
<dbReference type="KEGG" id="nsr:NS506_06604"/>
<dbReference type="EMBL" id="CP017839">
    <property type="protein sequence ID" value="APB00635.1"/>
    <property type="molecule type" value="Genomic_DNA"/>
</dbReference>
<evidence type="ECO:0000313" key="4">
    <source>
        <dbReference type="Proteomes" id="UP000037179"/>
    </source>
</evidence>
<evidence type="ECO:0000313" key="3">
    <source>
        <dbReference type="EMBL" id="GAP31526.1"/>
    </source>
</evidence>
<dbReference type="RefSeq" id="WP_033090086.1">
    <property type="nucleotide sequence ID" value="NZ_AP017900.1"/>
</dbReference>
<proteinExistence type="predicted"/>
<sequence>MTIEYIGKADTMLAEYTAMLARSDARNAEAKTLLAEAEELAAEVRHLESTEFMMTPDEIVQSNAHKAMLTQQIDVKSGRVLQLHQETFQEWESWTARQY</sequence>
<dbReference type="EMBL" id="BBYQ01000117">
    <property type="protein sequence ID" value="GAP31526.1"/>
    <property type="molecule type" value="Genomic_DNA"/>
</dbReference>
<gene>
    <name evidence="2" type="ORF">NS506_06604</name>
    <name evidence="3" type="ORF">NSK11_contig00117-0018</name>
</gene>
<reference evidence="2 5" key="3">
    <citation type="submission" date="2016-10" db="EMBL/GenBank/DDBJ databases">
        <title>Genome sequence of Nocardia seriolae strain EM150506, isolated from Anguila japonica.</title>
        <authorList>
            <person name="Han H.-J."/>
        </authorList>
    </citation>
    <scope>NUCLEOTIDE SEQUENCE [LARGE SCALE GENOMIC DNA]</scope>
    <source>
        <strain evidence="2 5">EM150506</strain>
    </source>
</reference>
<evidence type="ECO:0000313" key="2">
    <source>
        <dbReference type="EMBL" id="APB00635.1"/>
    </source>
</evidence>
<keyword evidence="1" id="KW-0175">Coiled coil</keyword>
<protein>
    <submittedName>
        <fullName evidence="3">Uncharacterized protein</fullName>
    </submittedName>
</protein>
<keyword evidence="4" id="KW-1185">Reference proteome</keyword>
<feature type="coiled-coil region" evidence="1">
    <location>
        <begin position="20"/>
        <end position="50"/>
    </location>
</feature>
<evidence type="ECO:0000256" key="1">
    <source>
        <dbReference type="SAM" id="Coils"/>
    </source>
</evidence>
<dbReference type="OrthoDB" id="4556402at2"/>
<dbReference type="AlphaFoldDB" id="A0A0B8NII2"/>
<reference evidence="3 4" key="2">
    <citation type="journal article" date="2016" name="Genome Announc.">
        <title>Draft Genome Sequence of Erythromycin- and Oxytetracycline-Sensitive Nocardia seriolae Strain U-1 (NBRC 110359).</title>
        <authorList>
            <person name="Imajoh M."/>
            <person name="Sukeda M."/>
            <person name="Shimizu M."/>
            <person name="Yamane J."/>
            <person name="Ohnishi K."/>
            <person name="Oshima S."/>
        </authorList>
    </citation>
    <scope>NUCLEOTIDE SEQUENCE [LARGE SCALE GENOMIC DNA]</scope>
    <source>
        <strain evidence="3 4">U-1</strain>
    </source>
</reference>
<dbReference type="Proteomes" id="UP000037179">
    <property type="component" value="Unassembled WGS sequence"/>
</dbReference>
<evidence type="ECO:0000313" key="5">
    <source>
        <dbReference type="Proteomes" id="UP000180166"/>
    </source>
</evidence>
<dbReference type="Proteomes" id="UP000180166">
    <property type="component" value="Chromosome"/>
</dbReference>
<organism evidence="3 4">
    <name type="scientific">Nocardia seriolae</name>
    <dbReference type="NCBI Taxonomy" id="37332"/>
    <lineage>
        <taxon>Bacteria</taxon>
        <taxon>Bacillati</taxon>
        <taxon>Actinomycetota</taxon>
        <taxon>Actinomycetes</taxon>
        <taxon>Mycobacteriales</taxon>
        <taxon>Nocardiaceae</taxon>
        <taxon>Nocardia</taxon>
    </lineage>
</organism>
<dbReference type="GeneID" id="93373497"/>
<accession>A0A0B8NII2</accession>
<reference evidence="4" key="1">
    <citation type="submission" date="2015-07" db="EMBL/GenBank/DDBJ databases">
        <title>Nocardia seriolae U-1 whole genome shotgun sequence.</title>
        <authorList>
            <person name="Imajoh M."/>
            <person name="Fukumoto Y."/>
            <person name="Sukeda M."/>
            <person name="Yamane J."/>
            <person name="Yamasaki K."/>
            <person name="Shimizu M."/>
            <person name="Ohnishi K."/>
            <person name="Oshima S."/>
        </authorList>
    </citation>
    <scope>NUCLEOTIDE SEQUENCE [LARGE SCALE GENOMIC DNA]</scope>
    <source>
        <strain evidence="4">U-1</strain>
    </source>
</reference>